<name>A0ABT4VX64_9HYPH</name>
<proteinExistence type="predicted"/>
<dbReference type="SMART" id="SM00903">
    <property type="entry name" value="Flavin_Reduct"/>
    <property type="match status" value="1"/>
</dbReference>
<evidence type="ECO:0000259" key="2">
    <source>
        <dbReference type="SMART" id="SM00903"/>
    </source>
</evidence>
<dbReference type="Gene3D" id="2.30.110.10">
    <property type="entry name" value="Electron Transport, Fmn-binding Protein, Chain A"/>
    <property type="match status" value="1"/>
</dbReference>
<dbReference type="InterPro" id="IPR012349">
    <property type="entry name" value="Split_barrel_FMN-bd"/>
</dbReference>
<dbReference type="InterPro" id="IPR002563">
    <property type="entry name" value="Flavin_Rdtase-like_dom"/>
</dbReference>
<dbReference type="PANTHER" id="PTHR30466:SF1">
    <property type="entry name" value="FMN REDUCTASE (NADH) RUTF"/>
    <property type="match status" value="1"/>
</dbReference>
<evidence type="ECO:0000256" key="1">
    <source>
        <dbReference type="ARBA" id="ARBA00023002"/>
    </source>
</evidence>
<feature type="domain" description="Flavin reductase like" evidence="2">
    <location>
        <begin position="10"/>
        <end position="153"/>
    </location>
</feature>
<comment type="caution">
    <text evidence="3">The sequence shown here is derived from an EMBL/GenBank/DDBJ whole genome shotgun (WGS) entry which is preliminary data.</text>
</comment>
<dbReference type="Proteomes" id="UP001148313">
    <property type="component" value="Unassembled WGS sequence"/>
</dbReference>
<reference evidence="3" key="1">
    <citation type="submission" date="2022-11" db="EMBL/GenBank/DDBJ databases">
        <title>Hoeflea poritis sp. nov., isolated from scleractinian coral Porites lutea.</title>
        <authorList>
            <person name="Zhang G."/>
            <person name="Wei Q."/>
            <person name="Cai L."/>
        </authorList>
    </citation>
    <scope>NUCLEOTIDE SEQUENCE</scope>
    <source>
        <strain evidence="3">E7-10</strain>
    </source>
</reference>
<gene>
    <name evidence="3" type="ORF">OOZ53_24970</name>
</gene>
<sequence>MDVTNYRRALGSFATGVTVATVFDDMGEPWGVTANSFTSVSLEPPVISVCIARNGRAHPVFAACSRFGINILAADQQALAMHFAGKTENRFTGTPWEAEPHGAPRLPGTAAWLDCTVKSRIDAGDHEILLGLVQRYDHTPHPPLAYCRGRFFAAA</sequence>
<dbReference type="PANTHER" id="PTHR30466">
    <property type="entry name" value="FLAVIN REDUCTASE"/>
    <property type="match status" value="1"/>
</dbReference>
<dbReference type="SUPFAM" id="SSF50475">
    <property type="entry name" value="FMN-binding split barrel"/>
    <property type="match status" value="1"/>
</dbReference>
<protein>
    <submittedName>
        <fullName evidence="3">Flavin reductase family protein</fullName>
    </submittedName>
</protein>
<evidence type="ECO:0000313" key="3">
    <source>
        <dbReference type="EMBL" id="MDA4848632.1"/>
    </source>
</evidence>
<organism evidence="3 4">
    <name type="scientific">Hoeflea poritis</name>
    <dbReference type="NCBI Taxonomy" id="2993659"/>
    <lineage>
        <taxon>Bacteria</taxon>
        <taxon>Pseudomonadati</taxon>
        <taxon>Pseudomonadota</taxon>
        <taxon>Alphaproteobacteria</taxon>
        <taxon>Hyphomicrobiales</taxon>
        <taxon>Rhizobiaceae</taxon>
        <taxon>Hoeflea</taxon>
    </lineage>
</organism>
<evidence type="ECO:0000313" key="4">
    <source>
        <dbReference type="Proteomes" id="UP001148313"/>
    </source>
</evidence>
<keyword evidence="1" id="KW-0560">Oxidoreductase</keyword>
<dbReference type="Pfam" id="PF01613">
    <property type="entry name" value="Flavin_Reduct"/>
    <property type="match status" value="1"/>
</dbReference>
<dbReference type="InterPro" id="IPR050268">
    <property type="entry name" value="NADH-dep_flavin_reductase"/>
</dbReference>
<dbReference type="EMBL" id="JAPJZH010000026">
    <property type="protein sequence ID" value="MDA4848632.1"/>
    <property type="molecule type" value="Genomic_DNA"/>
</dbReference>
<keyword evidence="4" id="KW-1185">Reference proteome</keyword>
<accession>A0ABT4VX64</accession>
<dbReference type="RefSeq" id="WP_271092506.1">
    <property type="nucleotide sequence ID" value="NZ_JAPJZH010000026.1"/>
</dbReference>